<evidence type="ECO:0000313" key="4">
    <source>
        <dbReference type="Proteomes" id="UP000240989"/>
    </source>
</evidence>
<dbReference type="PANTHER" id="PTHR38008">
    <property type="entry name" value="HEMOLYSIN-RELATED"/>
    <property type="match status" value="1"/>
</dbReference>
<keyword evidence="4" id="KW-1185">Reference proteome</keyword>
<dbReference type="GeneID" id="61228618"/>
<name>A0A0D8PIV7_PHOAN</name>
<proteinExistence type="predicted"/>
<evidence type="ECO:0000313" key="2">
    <source>
        <dbReference type="EMBL" id="PSX07486.1"/>
    </source>
</evidence>
<dbReference type="InterPro" id="IPR005590">
    <property type="entry name" value="DUF333"/>
</dbReference>
<feature type="signal peptide" evidence="1">
    <location>
        <begin position="1"/>
        <end position="19"/>
    </location>
</feature>
<dbReference type="PANTHER" id="PTHR38008:SF2">
    <property type="entry name" value="HEMOLYSIN"/>
    <property type="match status" value="1"/>
</dbReference>
<protein>
    <submittedName>
        <fullName evidence="2">DUF333 domain-containing protein</fullName>
    </submittedName>
</protein>
<dbReference type="PROSITE" id="PS51257">
    <property type="entry name" value="PROKAR_LIPOPROTEIN"/>
    <property type="match status" value="1"/>
</dbReference>
<dbReference type="Proteomes" id="UP000240989">
    <property type="component" value="Unassembled WGS sequence"/>
</dbReference>
<sequence length="87" mass="9292">MKKTVLLLSLIASASLVGCKTLPTQPTANMANPAATYCVEHGGNYQITTNQDGSQAGVCHFKNGSQCDGWEYLRGECKPAADKPILY</sequence>
<dbReference type="AlphaFoldDB" id="A0A0D8PIV7"/>
<accession>A0A0D8PIV7</accession>
<dbReference type="EMBL" id="PYOU01000005">
    <property type="protein sequence ID" value="PSX11204.1"/>
    <property type="molecule type" value="Genomic_DNA"/>
</dbReference>
<dbReference type="EMBL" id="PYOY01000004">
    <property type="protein sequence ID" value="PSX07486.1"/>
    <property type="molecule type" value="Genomic_DNA"/>
</dbReference>
<dbReference type="RefSeq" id="WP_045083176.1">
    <property type="nucleotide sequence ID" value="NZ_JAKJTG010000011.1"/>
</dbReference>
<dbReference type="Pfam" id="PF03891">
    <property type="entry name" value="DUF333"/>
    <property type="match status" value="1"/>
</dbReference>
<evidence type="ECO:0000313" key="5">
    <source>
        <dbReference type="Proteomes" id="UP000241440"/>
    </source>
</evidence>
<keyword evidence="1" id="KW-0732">Signal</keyword>
<organism evidence="2 5">
    <name type="scientific">Photobacterium angustum</name>
    <dbReference type="NCBI Taxonomy" id="661"/>
    <lineage>
        <taxon>Bacteria</taxon>
        <taxon>Pseudomonadati</taxon>
        <taxon>Pseudomonadota</taxon>
        <taxon>Gammaproteobacteria</taxon>
        <taxon>Vibrionales</taxon>
        <taxon>Vibrionaceae</taxon>
        <taxon>Photobacterium</taxon>
    </lineage>
</organism>
<dbReference type="Proteomes" id="UP000241440">
    <property type="component" value="Unassembled WGS sequence"/>
</dbReference>
<evidence type="ECO:0000313" key="3">
    <source>
        <dbReference type="EMBL" id="PSX11204.1"/>
    </source>
</evidence>
<evidence type="ECO:0000256" key="1">
    <source>
        <dbReference type="SAM" id="SignalP"/>
    </source>
</evidence>
<gene>
    <name evidence="3" type="ORF">C0W27_08560</name>
    <name evidence="2" type="ORF">C0W41_09525</name>
</gene>
<reference evidence="4 5" key="1">
    <citation type="submission" date="2018-01" db="EMBL/GenBank/DDBJ databases">
        <title>Whole genome sequencing of Histamine producing bacteria.</title>
        <authorList>
            <person name="Butler K."/>
        </authorList>
    </citation>
    <scope>NUCLEOTIDE SEQUENCE [LARGE SCALE GENOMIC DNA]</scope>
    <source>
        <strain evidence="2 5">A2-1</strain>
        <strain evidence="3 4">A6-1</strain>
    </source>
</reference>
<comment type="caution">
    <text evidence="2">The sequence shown here is derived from an EMBL/GenBank/DDBJ whole genome shotgun (WGS) entry which is preliminary data.</text>
</comment>
<feature type="chain" id="PRO_5007398098" evidence="1">
    <location>
        <begin position="20"/>
        <end position="87"/>
    </location>
</feature>